<organism evidence="1 2">
    <name type="scientific">Alternaria alternata</name>
    <name type="common">Alternaria rot fungus</name>
    <name type="synonym">Torula alternata</name>
    <dbReference type="NCBI Taxonomy" id="5599"/>
    <lineage>
        <taxon>Eukaryota</taxon>
        <taxon>Fungi</taxon>
        <taxon>Dikarya</taxon>
        <taxon>Ascomycota</taxon>
        <taxon>Pezizomycotina</taxon>
        <taxon>Dothideomycetes</taxon>
        <taxon>Pleosporomycetidae</taxon>
        <taxon>Pleosporales</taxon>
        <taxon>Pleosporineae</taxon>
        <taxon>Pleosporaceae</taxon>
        <taxon>Alternaria</taxon>
        <taxon>Alternaria sect. Alternaria</taxon>
        <taxon>Alternaria alternata complex</taxon>
    </lineage>
</organism>
<dbReference type="EMBL" id="KV441492">
    <property type="protein sequence ID" value="OAG15755.1"/>
    <property type="molecule type" value="Genomic_DNA"/>
</dbReference>
<dbReference type="VEuPathDB" id="FungiDB:CC77DRAFT_436115"/>
<proteinExistence type="predicted"/>
<dbReference type="AlphaFoldDB" id="A0A177D7W2"/>
<dbReference type="Proteomes" id="UP000077248">
    <property type="component" value="Unassembled WGS sequence"/>
</dbReference>
<evidence type="ECO:0000313" key="1">
    <source>
        <dbReference type="EMBL" id="OAG15755.1"/>
    </source>
</evidence>
<sequence>MVYLSQFEPIMKLFATSILTFALLGIVTTASTLDGEACTEGEKQCALNGHMVGQCVNGKWTIVNICKPGDICVENATALCASNPDRNVPFSAESDISAIEDLGNNGAEFPATEECRDGDAQCEVLPLILLGRYAFKRCNSNHKWFINVVCNREDVCIAEPYPHCASLEAVDRREESNGKDGGKDVINAVQVNKVELPCTKCKRFRDECTTNCYKSVHWRTRTWCQKTCINKMKDYFVEDGNHGTYRGTCKYYCPNLCQ</sequence>
<keyword evidence="2" id="KW-1185">Reference proteome</keyword>
<gene>
    <name evidence="1" type="ORF">CC77DRAFT_436115</name>
</gene>
<name>A0A177D7W2_ALTAL</name>
<reference evidence="1 2" key="1">
    <citation type="submission" date="2016-05" db="EMBL/GenBank/DDBJ databases">
        <title>Comparative analysis of secretome profiles of manganese(II)-oxidizing ascomycete fungi.</title>
        <authorList>
            <consortium name="DOE Joint Genome Institute"/>
            <person name="Zeiner C.A."/>
            <person name="Purvine S.O."/>
            <person name="Zink E.M."/>
            <person name="Wu S."/>
            <person name="Pasa-Tolic L."/>
            <person name="Chaput D.L."/>
            <person name="Haridas S."/>
            <person name="Grigoriev I.V."/>
            <person name="Santelli C.M."/>
            <person name="Hansel C.M."/>
        </authorList>
    </citation>
    <scope>NUCLEOTIDE SEQUENCE [LARGE SCALE GENOMIC DNA]</scope>
    <source>
        <strain evidence="1 2">SRC1lrK2f</strain>
    </source>
</reference>
<dbReference type="KEGG" id="aalt:CC77DRAFT_436115"/>
<dbReference type="GeneID" id="29117266"/>
<dbReference type="RefSeq" id="XP_018381176.1">
    <property type="nucleotide sequence ID" value="XM_018531672.1"/>
</dbReference>
<evidence type="ECO:0000313" key="2">
    <source>
        <dbReference type="Proteomes" id="UP000077248"/>
    </source>
</evidence>
<protein>
    <submittedName>
        <fullName evidence="1">Uncharacterized protein</fullName>
    </submittedName>
</protein>
<accession>A0A177D7W2</accession>